<dbReference type="AlphaFoldDB" id="A0A371DZ39"/>
<protein>
    <submittedName>
        <fullName evidence="1">Uncharacterized protein</fullName>
    </submittedName>
</protein>
<gene>
    <name evidence="1" type="ORF">CR513_62914</name>
</gene>
<accession>A0A371DZ39</accession>
<dbReference type="Proteomes" id="UP000257109">
    <property type="component" value="Unassembled WGS sequence"/>
</dbReference>
<name>A0A371DZ39_MUCPR</name>
<feature type="non-terminal residue" evidence="1">
    <location>
        <position position="1"/>
    </location>
</feature>
<sequence length="123" mass="13308">MALLTKTFEYVGSLLLKTKEAAARAAAVSAATSEPGVFASILNTLLGVSMSSGLSQQAWSFLASPTCKHKPTSEPQFLILKDLLRREFLIHLNINGVWMCSSFEKIIRAPANGLSGILQLSFH</sequence>
<evidence type="ECO:0000313" key="2">
    <source>
        <dbReference type="Proteomes" id="UP000257109"/>
    </source>
</evidence>
<reference evidence="1" key="1">
    <citation type="submission" date="2018-05" db="EMBL/GenBank/DDBJ databases">
        <title>Draft genome of Mucuna pruriens seed.</title>
        <authorList>
            <person name="Nnadi N.E."/>
            <person name="Vos R."/>
            <person name="Hasami M.H."/>
            <person name="Devisetty U.K."/>
            <person name="Aguiy J.C."/>
        </authorList>
    </citation>
    <scope>NUCLEOTIDE SEQUENCE [LARGE SCALE GENOMIC DNA]</scope>
    <source>
        <strain evidence="1">JCA_2017</strain>
    </source>
</reference>
<proteinExistence type="predicted"/>
<organism evidence="1 2">
    <name type="scientific">Mucuna pruriens</name>
    <name type="common">Velvet bean</name>
    <name type="synonym">Dolichos pruriens</name>
    <dbReference type="NCBI Taxonomy" id="157652"/>
    <lineage>
        <taxon>Eukaryota</taxon>
        <taxon>Viridiplantae</taxon>
        <taxon>Streptophyta</taxon>
        <taxon>Embryophyta</taxon>
        <taxon>Tracheophyta</taxon>
        <taxon>Spermatophyta</taxon>
        <taxon>Magnoliopsida</taxon>
        <taxon>eudicotyledons</taxon>
        <taxon>Gunneridae</taxon>
        <taxon>Pentapetalae</taxon>
        <taxon>rosids</taxon>
        <taxon>fabids</taxon>
        <taxon>Fabales</taxon>
        <taxon>Fabaceae</taxon>
        <taxon>Papilionoideae</taxon>
        <taxon>50 kb inversion clade</taxon>
        <taxon>NPAAA clade</taxon>
        <taxon>indigoferoid/millettioid clade</taxon>
        <taxon>Phaseoleae</taxon>
        <taxon>Mucuna</taxon>
    </lineage>
</organism>
<evidence type="ECO:0000313" key="1">
    <source>
        <dbReference type="EMBL" id="RDX57815.1"/>
    </source>
</evidence>
<keyword evidence="2" id="KW-1185">Reference proteome</keyword>
<comment type="caution">
    <text evidence="1">The sequence shown here is derived from an EMBL/GenBank/DDBJ whole genome shotgun (WGS) entry which is preliminary data.</text>
</comment>
<dbReference type="EMBL" id="QJKJ01018161">
    <property type="protein sequence ID" value="RDX57815.1"/>
    <property type="molecule type" value="Genomic_DNA"/>
</dbReference>